<name>A0A7S9DVE1_9ALTE</name>
<dbReference type="PANTHER" id="PTHR43031:SF16">
    <property type="entry name" value="OXIDOREDUCTASE"/>
    <property type="match status" value="1"/>
</dbReference>
<sequence length="128" mass="14398">MLSFTHYLTDIKQQIDELSVHQVYQRQPDRPLLIDIREPEEWQGGVLPGALCCARGILESRIETLLRETTSADPEVILYCRSGARSALAAYSLAQMQFSRVYSMAGGITAWQEQGYPLNPLLSAQRAK</sequence>
<dbReference type="PANTHER" id="PTHR43031">
    <property type="entry name" value="FAD-DEPENDENT OXIDOREDUCTASE"/>
    <property type="match status" value="1"/>
</dbReference>
<dbReference type="SUPFAM" id="SSF52821">
    <property type="entry name" value="Rhodanese/Cell cycle control phosphatase"/>
    <property type="match status" value="1"/>
</dbReference>
<evidence type="ECO:0000313" key="3">
    <source>
        <dbReference type="Proteomes" id="UP000595095"/>
    </source>
</evidence>
<dbReference type="InterPro" id="IPR050229">
    <property type="entry name" value="GlpE_sulfurtransferase"/>
</dbReference>
<dbReference type="RefSeq" id="WP_195809641.1">
    <property type="nucleotide sequence ID" value="NZ_CP064795.1"/>
</dbReference>
<dbReference type="PROSITE" id="PS50206">
    <property type="entry name" value="RHODANESE_3"/>
    <property type="match status" value="1"/>
</dbReference>
<gene>
    <name evidence="2" type="ORF">IT774_09870</name>
</gene>
<protein>
    <submittedName>
        <fullName evidence="2">Rhodanese</fullName>
    </submittedName>
</protein>
<dbReference type="InterPro" id="IPR001763">
    <property type="entry name" value="Rhodanese-like_dom"/>
</dbReference>
<accession>A0A7S9DVE1</accession>
<evidence type="ECO:0000259" key="1">
    <source>
        <dbReference type="PROSITE" id="PS50206"/>
    </source>
</evidence>
<dbReference type="EMBL" id="CP064795">
    <property type="protein sequence ID" value="QPG04547.1"/>
    <property type="molecule type" value="Genomic_DNA"/>
</dbReference>
<organism evidence="2 3">
    <name type="scientific">Salinimonas marina</name>
    <dbReference type="NCBI Taxonomy" id="2785918"/>
    <lineage>
        <taxon>Bacteria</taxon>
        <taxon>Pseudomonadati</taxon>
        <taxon>Pseudomonadota</taxon>
        <taxon>Gammaproteobacteria</taxon>
        <taxon>Alteromonadales</taxon>
        <taxon>Alteromonadaceae</taxon>
        <taxon>Alteromonas/Salinimonas group</taxon>
        <taxon>Salinimonas</taxon>
    </lineage>
</organism>
<dbReference type="KEGG" id="smaa:IT774_09870"/>
<dbReference type="CDD" id="cd00158">
    <property type="entry name" value="RHOD"/>
    <property type="match status" value="1"/>
</dbReference>
<keyword evidence="3" id="KW-1185">Reference proteome</keyword>
<dbReference type="Pfam" id="PF00581">
    <property type="entry name" value="Rhodanese"/>
    <property type="match status" value="1"/>
</dbReference>
<dbReference type="AlphaFoldDB" id="A0A7S9DVE1"/>
<dbReference type="Gene3D" id="3.40.250.10">
    <property type="entry name" value="Rhodanese-like domain"/>
    <property type="match status" value="1"/>
</dbReference>
<dbReference type="InterPro" id="IPR036873">
    <property type="entry name" value="Rhodanese-like_dom_sf"/>
</dbReference>
<dbReference type="Proteomes" id="UP000595095">
    <property type="component" value="Chromosome"/>
</dbReference>
<proteinExistence type="predicted"/>
<reference evidence="2 3" key="1">
    <citation type="submission" date="2020-11" db="EMBL/GenBank/DDBJ databases">
        <title>Complete genome sequence for Salinimonas sp. strain G2-b.</title>
        <authorList>
            <person name="Park S.-J."/>
        </authorList>
    </citation>
    <scope>NUCLEOTIDE SEQUENCE [LARGE SCALE GENOMIC DNA]</scope>
    <source>
        <strain evidence="2 3">G2-b</strain>
    </source>
</reference>
<feature type="domain" description="Rhodanese" evidence="1">
    <location>
        <begin position="27"/>
        <end position="120"/>
    </location>
</feature>
<evidence type="ECO:0000313" key="2">
    <source>
        <dbReference type="EMBL" id="QPG04547.1"/>
    </source>
</evidence>
<dbReference type="SMART" id="SM00450">
    <property type="entry name" value="RHOD"/>
    <property type="match status" value="1"/>
</dbReference>